<name>A0AAV6K5E0_9ERIC</name>
<sequence>MPDHHPPRSLPSASLFIHAICTIKDHKYLSRSHSISHCLSDCYRLWTRTVFNSLLPRNR</sequence>
<comment type="caution">
    <text evidence="1">The sequence shown here is derived from an EMBL/GenBank/DDBJ whole genome shotgun (WGS) entry which is preliminary data.</text>
</comment>
<dbReference type="EMBL" id="JACTNZ010000005">
    <property type="protein sequence ID" value="KAG5547548.1"/>
    <property type="molecule type" value="Genomic_DNA"/>
</dbReference>
<dbReference type="AlphaFoldDB" id="A0AAV6K5E0"/>
<protein>
    <submittedName>
        <fullName evidence="1">Uncharacterized protein</fullName>
    </submittedName>
</protein>
<keyword evidence="2" id="KW-1185">Reference proteome</keyword>
<evidence type="ECO:0000313" key="1">
    <source>
        <dbReference type="EMBL" id="KAG5547548.1"/>
    </source>
</evidence>
<reference evidence="1" key="1">
    <citation type="submission" date="2020-08" db="EMBL/GenBank/DDBJ databases">
        <title>Plant Genome Project.</title>
        <authorList>
            <person name="Zhang R.-G."/>
        </authorList>
    </citation>
    <scope>NUCLEOTIDE SEQUENCE</scope>
    <source>
        <strain evidence="1">WSP0</strain>
        <tissue evidence="1">Leaf</tissue>
    </source>
</reference>
<organism evidence="1 2">
    <name type="scientific">Rhododendron griersonianum</name>
    <dbReference type="NCBI Taxonomy" id="479676"/>
    <lineage>
        <taxon>Eukaryota</taxon>
        <taxon>Viridiplantae</taxon>
        <taxon>Streptophyta</taxon>
        <taxon>Embryophyta</taxon>
        <taxon>Tracheophyta</taxon>
        <taxon>Spermatophyta</taxon>
        <taxon>Magnoliopsida</taxon>
        <taxon>eudicotyledons</taxon>
        <taxon>Gunneridae</taxon>
        <taxon>Pentapetalae</taxon>
        <taxon>asterids</taxon>
        <taxon>Ericales</taxon>
        <taxon>Ericaceae</taxon>
        <taxon>Ericoideae</taxon>
        <taxon>Rhodoreae</taxon>
        <taxon>Rhododendron</taxon>
    </lineage>
</organism>
<accession>A0AAV6K5E0</accession>
<gene>
    <name evidence="1" type="ORF">RHGRI_013286</name>
</gene>
<evidence type="ECO:0000313" key="2">
    <source>
        <dbReference type="Proteomes" id="UP000823749"/>
    </source>
</evidence>
<proteinExistence type="predicted"/>
<dbReference type="Proteomes" id="UP000823749">
    <property type="component" value="Chromosome 5"/>
</dbReference>